<dbReference type="InterPro" id="IPR050300">
    <property type="entry name" value="GDXG_lipolytic_enzyme"/>
</dbReference>
<name>A0A848KQL9_9NOCA</name>
<evidence type="ECO:0000256" key="2">
    <source>
        <dbReference type="ARBA" id="ARBA00022801"/>
    </source>
</evidence>
<dbReference type="SUPFAM" id="SSF53474">
    <property type="entry name" value="alpha/beta-Hydrolases"/>
    <property type="match status" value="1"/>
</dbReference>
<dbReference type="PANTHER" id="PTHR48081">
    <property type="entry name" value="AB HYDROLASE SUPERFAMILY PROTEIN C4A8.06C"/>
    <property type="match status" value="1"/>
</dbReference>
<keyword evidence="2 6" id="KW-0378">Hydrolase</keyword>
<evidence type="ECO:0000256" key="3">
    <source>
        <dbReference type="PROSITE-ProRule" id="PRU10038"/>
    </source>
</evidence>
<dbReference type="RefSeq" id="WP_169593663.1">
    <property type="nucleotide sequence ID" value="NZ_VCQU01000013.1"/>
</dbReference>
<feature type="domain" description="Alpha/beta hydrolase fold-3" evidence="5">
    <location>
        <begin position="132"/>
        <end position="333"/>
    </location>
</feature>
<proteinExistence type="inferred from homology"/>
<feature type="active site" evidence="3">
    <location>
        <position position="206"/>
    </location>
</feature>
<comment type="caution">
    <text evidence="6">The sequence shown here is derived from an EMBL/GenBank/DDBJ whole genome shotgun (WGS) entry which is preliminary data.</text>
</comment>
<keyword evidence="7" id="KW-1185">Reference proteome</keyword>
<feature type="region of interest" description="Disordered" evidence="4">
    <location>
        <begin position="1"/>
        <end position="38"/>
    </location>
</feature>
<evidence type="ECO:0000259" key="5">
    <source>
        <dbReference type="Pfam" id="PF07859"/>
    </source>
</evidence>
<protein>
    <submittedName>
        <fullName evidence="6">Alpha/beta hydrolase</fullName>
    </submittedName>
</protein>
<gene>
    <name evidence="6" type="ORF">FGL95_28045</name>
</gene>
<dbReference type="Pfam" id="PF07859">
    <property type="entry name" value="Abhydrolase_3"/>
    <property type="match status" value="1"/>
</dbReference>
<dbReference type="InterPro" id="IPR029058">
    <property type="entry name" value="AB_hydrolase_fold"/>
</dbReference>
<dbReference type="InterPro" id="IPR033140">
    <property type="entry name" value="Lipase_GDXG_put_SER_AS"/>
</dbReference>
<dbReference type="InterPro" id="IPR013094">
    <property type="entry name" value="AB_hydrolase_3"/>
</dbReference>
<organism evidence="6 7">
    <name type="scientific">Antrihabitans stalactiti</name>
    <dbReference type="NCBI Taxonomy" id="2584121"/>
    <lineage>
        <taxon>Bacteria</taxon>
        <taxon>Bacillati</taxon>
        <taxon>Actinomycetota</taxon>
        <taxon>Actinomycetes</taxon>
        <taxon>Mycobacteriales</taxon>
        <taxon>Nocardiaceae</taxon>
        <taxon>Antrihabitans</taxon>
    </lineage>
</organism>
<dbReference type="EMBL" id="VCQU01000013">
    <property type="protein sequence ID" value="NMN98892.1"/>
    <property type="molecule type" value="Genomic_DNA"/>
</dbReference>
<comment type="similarity">
    <text evidence="1">Belongs to the 'GDXG' lipolytic enzyme family.</text>
</comment>
<dbReference type="GO" id="GO:0004806">
    <property type="term" value="F:triacylglycerol lipase activity"/>
    <property type="evidence" value="ECO:0007669"/>
    <property type="project" value="TreeGrafter"/>
</dbReference>
<dbReference type="Gene3D" id="3.40.50.1820">
    <property type="entry name" value="alpha/beta hydrolase"/>
    <property type="match status" value="1"/>
</dbReference>
<evidence type="ECO:0000256" key="4">
    <source>
        <dbReference type="SAM" id="MobiDB-lite"/>
    </source>
</evidence>
<evidence type="ECO:0000313" key="7">
    <source>
        <dbReference type="Proteomes" id="UP000535543"/>
    </source>
</evidence>
<sequence length="391" mass="40754">MGDSVGHAATAVRSALRPPIPAELTPRTSPSPRAAGGVGVTAPTSVLSTPIDVPSSTQSRIVGLVFRAVISPLVRRIPITAWPMSVAFAVDLAAKVIPTPTGVTAEKVHFAGFDAEIVRPCIPRSNLAEGAVLYFHGGAFLIGGLNSHRPVVAALARRTGLPVIHVAYRQLPRTPITGSIDDCTTTYRWLLDQGADPATVVFAGDSAGGFLAFATAVAAAHAGMPRPAGLIGFSPWLDLDCTTKLAHPNRTTDAYLPAELLATVSRIGGYDPVTPNSALSPTTDDLAALPPVLLIAAESEVVRIDSELMAGRLANAGVPCVVHIWHDQIHAFTTLFPDMPESRAALDAAAHFIHGRISATVNCGDLTYPVAPPAAFDSAATRPVIPEQMAP</sequence>
<dbReference type="Proteomes" id="UP000535543">
    <property type="component" value="Unassembled WGS sequence"/>
</dbReference>
<evidence type="ECO:0000256" key="1">
    <source>
        <dbReference type="ARBA" id="ARBA00010515"/>
    </source>
</evidence>
<evidence type="ECO:0000313" key="6">
    <source>
        <dbReference type="EMBL" id="NMN98892.1"/>
    </source>
</evidence>
<dbReference type="PROSITE" id="PS01174">
    <property type="entry name" value="LIPASE_GDXG_SER"/>
    <property type="match status" value="1"/>
</dbReference>
<dbReference type="AlphaFoldDB" id="A0A848KQL9"/>
<reference evidence="6 7" key="2">
    <citation type="submission" date="2020-06" db="EMBL/GenBank/DDBJ databases">
        <title>Antribacter stalactiti gen. nov., sp. nov., a new member of the family Nacardiaceae isolated from a cave.</title>
        <authorList>
            <person name="Kim I.S."/>
        </authorList>
    </citation>
    <scope>NUCLEOTIDE SEQUENCE [LARGE SCALE GENOMIC DNA]</scope>
    <source>
        <strain evidence="6 7">YC2-7</strain>
    </source>
</reference>
<accession>A0A848KQL9</accession>
<reference evidence="6 7" key="1">
    <citation type="submission" date="2019-05" db="EMBL/GenBank/DDBJ databases">
        <authorList>
            <person name="Lee S.D."/>
        </authorList>
    </citation>
    <scope>NUCLEOTIDE SEQUENCE [LARGE SCALE GENOMIC DNA]</scope>
    <source>
        <strain evidence="6 7">YC2-7</strain>
    </source>
</reference>
<dbReference type="PANTHER" id="PTHR48081:SF30">
    <property type="entry name" value="ACETYL-HYDROLASE LIPR-RELATED"/>
    <property type="match status" value="1"/>
</dbReference>